<accession>A0A1F6WNA8</accession>
<protein>
    <recommendedName>
        <fullName evidence="4">Phosphoribosyltransferase domain-containing protein</fullName>
    </recommendedName>
</protein>
<dbReference type="Proteomes" id="UP000179448">
    <property type="component" value="Unassembled WGS sequence"/>
</dbReference>
<dbReference type="SUPFAM" id="SSF53271">
    <property type="entry name" value="PRTase-like"/>
    <property type="match status" value="1"/>
</dbReference>
<gene>
    <name evidence="2" type="ORF">A2997_02575</name>
</gene>
<dbReference type="EMBL" id="MFUQ01000019">
    <property type="protein sequence ID" value="OGI83353.1"/>
    <property type="molecule type" value="Genomic_DNA"/>
</dbReference>
<dbReference type="Gene3D" id="3.40.50.2020">
    <property type="match status" value="1"/>
</dbReference>
<evidence type="ECO:0000313" key="3">
    <source>
        <dbReference type="Proteomes" id="UP000179448"/>
    </source>
</evidence>
<evidence type="ECO:0000256" key="1">
    <source>
        <dbReference type="ARBA" id="ARBA00008007"/>
    </source>
</evidence>
<evidence type="ECO:0008006" key="4">
    <source>
        <dbReference type="Google" id="ProtNLM"/>
    </source>
</evidence>
<dbReference type="InterPro" id="IPR000836">
    <property type="entry name" value="PRTase_dom"/>
</dbReference>
<comment type="similarity">
    <text evidence="1">Belongs to the ComF/GntX family.</text>
</comment>
<proteinExistence type="inferred from homology"/>
<dbReference type="PANTHER" id="PTHR47505:SF1">
    <property type="entry name" value="DNA UTILIZATION PROTEIN YHGH"/>
    <property type="match status" value="1"/>
</dbReference>
<dbReference type="PANTHER" id="PTHR47505">
    <property type="entry name" value="DNA UTILIZATION PROTEIN YHGH"/>
    <property type="match status" value="1"/>
</dbReference>
<dbReference type="CDD" id="cd06223">
    <property type="entry name" value="PRTases_typeI"/>
    <property type="match status" value="1"/>
</dbReference>
<evidence type="ECO:0000313" key="2">
    <source>
        <dbReference type="EMBL" id="OGI83353.1"/>
    </source>
</evidence>
<comment type="caution">
    <text evidence="2">The sequence shown here is derived from an EMBL/GenBank/DDBJ whole genome shotgun (WGS) entry which is preliminary data.</text>
</comment>
<dbReference type="STRING" id="1801766.A2997_02575"/>
<dbReference type="InterPro" id="IPR029057">
    <property type="entry name" value="PRTase-like"/>
</dbReference>
<dbReference type="AlphaFoldDB" id="A0A1F6WNA8"/>
<name>A0A1F6WNA8_9BACT</name>
<reference evidence="2 3" key="1">
    <citation type="journal article" date="2016" name="Nat. Commun.">
        <title>Thousands of microbial genomes shed light on interconnected biogeochemical processes in an aquifer system.</title>
        <authorList>
            <person name="Anantharaman K."/>
            <person name="Brown C.T."/>
            <person name="Hug L.A."/>
            <person name="Sharon I."/>
            <person name="Castelle C.J."/>
            <person name="Probst A.J."/>
            <person name="Thomas B.C."/>
            <person name="Singh A."/>
            <person name="Wilkins M.J."/>
            <person name="Karaoz U."/>
            <person name="Brodie E.L."/>
            <person name="Williams K.H."/>
            <person name="Hubbard S.S."/>
            <person name="Banfield J.F."/>
        </authorList>
    </citation>
    <scope>NUCLEOTIDE SEQUENCE [LARGE SCALE GENOMIC DNA]</scope>
</reference>
<sequence>MLFLRRILQFLFPSHCVVCKQPSVVIHQECLGKCQLASETPYSWLVSCFAYRTPEMKKIIRYLKTHEDSVLAEYLAYYISKRLVQLLEINNDSTESLKLYNHSIKSLIICPVPASRERIRRNGFNQSSLLAWACTRFLSSDIIAHTRIINYNITPFEISTAHRNNSSFSIFRDKPPLYYENLCYRTREVKKQALIKHRFDRIKNPNGVFAVNKRYSDIIKNSTIIIVDDVTTTGATLADMRRAFLTTGASNVIAITVAH</sequence>
<dbReference type="InterPro" id="IPR051910">
    <property type="entry name" value="ComF/GntX_DNA_util-trans"/>
</dbReference>
<organism evidence="2 3">
    <name type="scientific">Candidatus Nomurabacteria bacterium RIFCSPLOWO2_01_FULL_36_10b</name>
    <dbReference type="NCBI Taxonomy" id="1801766"/>
    <lineage>
        <taxon>Bacteria</taxon>
        <taxon>Candidatus Nomuraibacteriota</taxon>
    </lineage>
</organism>